<keyword evidence="8" id="KW-1185">Reference proteome</keyword>
<proteinExistence type="inferred from homology"/>
<dbReference type="RefSeq" id="WP_067259928.1">
    <property type="nucleotide sequence ID" value="NZ_LWMW01000110.1"/>
</dbReference>
<dbReference type="STRING" id="47311.MBCUT_13520"/>
<dbReference type="GO" id="GO:0003735">
    <property type="term" value="F:structural constituent of ribosome"/>
    <property type="evidence" value="ECO:0007669"/>
    <property type="project" value="InterPro"/>
</dbReference>
<evidence type="ECO:0000256" key="3">
    <source>
        <dbReference type="ARBA" id="ARBA00022980"/>
    </source>
</evidence>
<dbReference type="GO" id="GO:0005840">
    <property type="term" value="C:ribosome"/>
    <property type="evidence" value="ECO:0007669"/>
    <property type="project" value="UniProtKB-KW"/>
</dbReference>
<evidence type="ECO:0000313" key="7">
    <source>
        <dbReference type="EMBL" id="KZX15702.1"/>
    </source>
</evidence>
<dbReference type="EMBL" id="LWMW01000110">
    <property type="protein sequence ID" value="KZX15702.1"/>
    <property type="molecule type" value="Genomic_DNA"/>
</dbReference>
<keyword evidence="3 5" id="KW-0689">Ribosomal protein</keyword>
<dbReference type="PATRIC" id="fig|47311.3.peg.1477"/>
<dbReference type="Proteomes" id="UP000077275">
    <property type="component" value="Unassembled WGS sequence"/>
</dbReference>
<evidence type="ECO:0000256" key="2">
    <source>
        <dbReference type="ARBA" id="ARBA00022833"/>
    </source>
</evidence>
<name>A0A166DKW7_9EURY</name>
<evidence type="ECO:0000256" key="1">
    <source>
        <dbReference type="ARBA" id="ARBA00010919"/>
    </source>
</evidence>
<dbReference type="Pfam" id="PF01667">
    <property type="entry name" value="Ribosomal_S27e"/>
    <property type="match status" value="1"/>
</dbReference>
<protein>
    <recommendedName>
        <fullName evidence="5">Small ribosomal subunit protein eS27</fullName>
    </recommendedName>
</protein>
<dbReference type="HAMAP" id="MF_00371">
    <property type="entry name" value="Ribosomal_eS27"/>
    <property type="match status" value="1"/>
</dbReference>
<dbReference type="NCBIfam" id="NF001629">
    <property type="entry name" value="PRK00415.1"/>
    <property type="match status" value="1"/>
</dbReference>
<feature type="binding site" evidence="5">
    <location>
        <position position="33"/>
    </location>
    <ligand>
        <name>Zn(2+)</name>
        <dbReference type="ChEBI" id="CHEBI:29105"/>
    </ligand>
</feature>
<feature type="zinc finger region" description="C4-type" evidence="5">
    <location>
        <begin position="14"/>
        <end position="36"/>
    </location>
</feature>
<keyword evidence="5 6" id="KW-0863">Zinc-finger</keyword>
<organism evidence="7 8">
    <name type="scientific">Methanobrevibacter cuticularis</name>
    <dbReference type="NCBI Taxonomy" id="47311"/>
    <lineage>
        <taxon>Archaea</taxon>
        <taxon>Methanobacteriati</taxon>
        <taxon>Methanobacteriota</taxon>
        <taxon>Methanomada group</taxon>
        <taxon>Methanobacteria</taxon>
        <taxon>Methanobacteriales</taxon>
        <taxon>Methanobacteriaceae</taxon>
        <taxon>Methanobrevibacter</taxon>
    </lineage>
</organism>
<feature type="binding site" evidence="5">
    <location>
        <position position="36"/>
    </location>
    <ligand>
        <name>Zn(2+)</name>
        <dbReference type="ChEBI" id="CHEBI:29105"/>
    </ligand>
</feature>
<dbReference type="OrthoDB" id="5718at2157"/>
<evidence type="ECO:0000313" key="8">
    <source>
        <dbReference type="Proteomes" id="UP000077275"/>
    </source>
</evidence>
<keyword evidence="4 5" id="KW-0687">Ribonucleoprotein</keyword>
<gene>
    <name evidence="5" type="primary">rps27e</name>
    <name evidence="7" type="ORF">MBCUT_13520</name>
</gene>
<accession>A0A166DKW7</accession>
<evidence type="ECO:0000256" key="6">
    <source>
        <dbReference type="RuleBase" id="RU000671"/>
    </source>
</evidence>
<comment type="cofactor">
    <cofactor evidence="5 6">
        <name>Zn(2+)</name>
        <dbReference type="ChEBI" id="CHEBI:29105"/>
    </cofactor>
    <text evidence="5 6">Binds 1 zinc ion per subunit.</text>
</comment>
<dbReference type="InterPro" id="IPR000592">
    <property type="entry name" value="Ribosomal_eS27"/>
</dbReference>
<dbReference type="SUPFAM" id="SSF57829">
    <property type="entry name" value="Zn-binding ribosomal proteins"/>
    <property type="match status" value="1"/>
</dbReference>
<keyword evidence="2 5" id="KW-0862">Zinc</keyword>
<evidence type="ECO:0000256" key="5">
    <source>
        <dbReference type="HAMAP-Rule" id="MF_00371"/>
    </source>
</evidence>
<keyword evidence="5 6" id="KW-0479">Metal-binding</keyword>
<reference evidence="7 8" key="1">
    <citation type="submission" date="2016-04" db="EMBL/GenBank/DDBJ databases">
        <title>Genome sequence of Methanobrevibacter cuticularis DSM 11139.</title>
        <authorList>
            <person name="Poehlein A."/>
            <person name="Seedorf H."/>
            <person name="Daniel R."/>
        </authorList>
    </citation>
    <scope>NUCLEOTIDE SEQUENCE [LARGE SCALE GENOMIC DNA]</scope>
    <source>
        <strain evidence="7 8">DSM 11139</strain>
    </source>
</reference>
<dbReference type="AlphaFoldDB" id="A0A166DKW7"/>
<comment type="similarity">
    <text evidence="1 5 6">Belongs to the eukaryotic ribosomal protein eS27 family.</text>
</comment>
<comment type="subunit">
    <text evidence="5">Part of the 30S ribosomal subunit.</text>
</comment>
<dbReference type="GO" id="GO:0006412">
    <property type="term" value="P:translation"/>
    <property type="evidence" value="ECO:0007669"/>
    <property type="project" value="UniProtKB-UniRule"/>
</dbReference>
<evidence type="ECO:0000256" key="4">
    <source>
        <dbReference type="ARBA" id="ARBA00023274"/>
    </source>
</evidence>
<dbReference type="InterPro" id="IPR011332">
    <property type="entry name" value="Ribosomal_zn-bd"/>
</dbReference>
<dbReference type="GO" id="GO:1990904">
    <property type="term" value="C:ribonucleoprotein complex"/>
    <property type="evidence" value="ECO:0007669"/>
    <property type="project" value="UniProtKB-KW"/>
</dbReference>
<dbReference type="GO" id="GO:0008270">
    <property type="term" value="F:zinc ion binding"/>
    <property type="evidence" value="ECO:0007669"/>
    <property type="project" value="UniProtKB-UniRule"/>
</dbReference>
<dbReference type="PROSITE" id="PS01168">
    <property type="entry name" value="RIBOSOMAL_S27E"/>
    <property type="match status" value="1"/>
</dbReference>
<dbReference type="Gene3D" id="2.20.25.100">
    <property type="entry name" value="Zn-binding ribosomal proteins"/>
    <property type="match status" value="1"/>
</dbReference>
<comment type="caution">
    <text evidence="7">The sequence shown here is derived from an EMBL/GenBank/DDBJ whole genome shotgun (WGS) entry which is preliminary data.</text>
</comment>
<feature type="binding site" evidence="5">
    <location>
        <position position="14"/>
    </location>
    <ligand>
        <name>Zn(2+)</name>
        <dbReference type="ChEBI" id="CHEBI:29105"/>
    </ligand>
</feature>
<feature type="binding site" evidence="5">
    <location>
        <position position="17"/>
    </location>
    <ligand>
        <name>Zn(2+)</name>
        <dbReference type="ChEBI" id="CHEBI:29105"/>
    </ligand>
</feature>
<sequence>MSSDRRGNFLKVKCLDCDNEQVVFDRASSNVQCIICGKTLVKPLGGKAKITAHIDEVLK</sequence>
<dbReference type="InterPro" id="IPR023407">
    <property type="entry name" value="Ribosomal_eS27_Zn-bd_dom_sf"/>
</dbReference>